<dbReference type="PANTHER" id="PTHR30346:SF0">
    <property type="entry name" value="HCA OPERON TRANSCRIPTIONAL ACTIVATOR HCAR"/>
    <property type="match status" value="1"/>
</dbReference>
<dbReference type="CDD" id="cd05466">
    <property type="entry name" value="PBP2_LTTR_substrate"/>
    <property type="match status" value="1"/>
</dbReference>
<name>A0A1D9P128_9FIRM</name>
<dbReference type="Gene3D" id="1.10.10.10">
    <property type="entry name" value="Winged helix-like DNA-binding domain superfamily/Winged helix DNA-binding domain"/>
    <property type="match status" value="1"/>
</dbReference>
<dbReference type="GO" id="GO:0032993">
    <property type="term" value="C:protein-DNA complex"/>
    <property type="evidence" value="ECO:0007669"/>
    <property type="project" value="TreeGrafter"/>
</dbReference>
<dbReference type="PANTHER" id="PTHR30346">
    <property type="entry name" value="TRANSCRIPTIONAL DUAL REGULATOR HCAR-RELATED"/>
    <property type="match status" value="1"/>
</dbReference>
<dbReference type="Pfam" id="PF00126">
    <property type="entry name" value="HTH_1"/>
    <property type="match status" value="1"/>
</dbReference>
<dbReference type="GO" id="GO:0003700">
    <property type="term" value="F:DNA-binding transcription factor activity"/>
    <property type="evidence" value="ECO:0007669"/>
    <property type="project" value="InterPro"/>
</dbReference>
<dbReference type="KEGG" id="bhu:bhn_I0861"/>
<evidence type="ECO:0000313" key="7">
    <source>
        <dbReference type="Proteomes" id="UP000179284"/>
    </source>
</evidence>
<protein>
    <submittedName>
        <fullName evidence="6">LysR family transcriptional regulator</fullName>
    </submittedName>
</protein>
<keyword evidence="3" id="KW-0238">DNA-binding</keyword>
<dbReference type="Gene3D" id="3.40.190.10">
    <property type="entry name" value="Periplasmic binding protein-like II"/>
    <property type="match status" value="2"/>
</dbReference>
<evidence type="ECO:0000313" key="6">
    <source>
        <dbReference type="EMBL" id="AOZ95895.1"/>
    </source>
</evidence>
<dbReference type="AlphaFoldDB" id="A0A1D9P128"/>
<dbReference type="PROSITE" id="PS50931">
    <property type="entry name" value="HTH_LYSR"/>
    <property type="match status" value="1"/>
</dbReference>
<dbReference type="RefSeq" id="WP_071175627.1">
    <property type="nucleotide sequence ID" value="NZ_CP017831.1"/>
</dbReference>
<accession>A0A1D9P128</accession>
<sequence length="304" mass="34566">MNIVQIKYVLEVATSSSMREAASKLYVSQPAISASIKELEDELGFLIFERTNKGISLTDAGREFISYAKKAVAQYEILEDRYISKDSDKERFSVSTQHYNFSIKAFTDVIKKSDPEKFVFAIHETKTREVLEDVRSLKSEVGIISFSGANEGIMKKLFKEYQLEFTPLMRRETYVYVWKDHELAGRKSISIEEMRDYPCVSFDQTDDNSNFYLTEEAMADYDFPKMIKSDDRATTMEIIAELGGYSIGSGMLTGDDVILGGMVAIKLEEEDPLTIGYITRRGSVLSSYGEAYVEELLKYKEICG</sequence>
<dbReference type="InterPro" id="IPR000847">
    <property type="entry name" value="LysR_HTH_N"/>
</dbReference>
<dbReference type="EMBL" id="CP017831">
    <property type="protein sequence ID" value="AOZ95895.1"/>
    <property type="molecule type" value="Genomic_DNA"/>
</dbReference>
<dbReference type="Proteomes" id="UP000179284">
    <property type="component" value="Chromosome I"/>
</dbReference>
<keyword evidence="4" id="KW-0804">Transcription</keyword>
<organism evidence="6 7">
    <name type="scientific">Butyrivibrio hungatei</name>
    <dbReference type="NCBI Taxonomy" id="185008"/>
    <lineage>
        <taxon>Bacteria</taxon>
        <taxon>Bacillati</taxon>
        <taxon>Bacillota</taxon>
        <taxon>Clostridia</taxon>
        <taxon>Lachnospirales</taxon>
        <taxon>Lachnospiraceae</taxon>
        <taxon>Butyrivibrio</taxon>
    </lineage>
</organism>
<dbReference type="GO" id="GO:0003677">
    <property type="term" value="F:DNA binding"/>
    <property type="evidence" value="ECO:0007669"/>
    <property type="project" value="UniProtKB-KW"/>
</dbReference>
<evidence type="ECO:0000256" key="4">
    <source>
        <dbReference type="ARBA" id="ARBA00023163"/>
    </source>
</evidence>
<dbReference type="SUPFAM" id="SSF53850">
    <property type="entry name" value="Periplasmic binding protein-like II"/>
    <property type="match status" value="1"/>
</dbReference>
<comment type="similarity">
    <text evidence="1">Belongs to the LysR transcriptional regulatory family.</text>
</comment>
<feature type="domain" description="HTH lysR-type" evidence="5">
    <location>
        <begin position="1"/>
        <end position="58"/>
    </location>
</feature>
<keyword evidence="2" id="KW-0805">Transcription regulation</keyword>
<dbReference type="InterPro" id="IPR036390">
    <property type="entry name" value="WH_DNA-bd_sf"/>
</dbReference>
<evidence type="ECO:0000256" key="3">
    <source>
        <dbReference type="ARBA" id="ARBA00023125"/>
    </source>
</evidence>
<dbReference type="FunFam" id="1.10.10.10:FF:000001">
    <property type="entry name" value="LysR family transcriptional regulator"/>
    <property type="match status" value="1"/>
</dbReference>
<dbReference type="InterPro" id="IPR036388">
    <property type="entry name" value="WH-like_DNA-bd_sf"/>
</dbReference>
<dbReference type="InterPro" id="IPR005119">
    <property type="entry name" value="LysR_subst-bd"/>
</dbReference>
<evidence type="ECO:0000259" key="5">
    <source>
        <dbReference type="PROSITE" id="PS50931"/>
    </source>
</evidence>
<evidence type="ECO:0000256" key="1">
    <source>
        <dbReference type="ARBA" id="ARBA00009437"/>
    </source>
</evidence>
<dbReference type="PRINTS" id="PR00039">
    <property type="entry name" value="HTHLYSR"/>
</dbReference>
<keyword evidence="7" id="KW-1185">Reference proteome</keyword>
<dbReference type="OrthoDB" id="9803714at2"/>
<dbReference type="Pfam" id="PF03466">
    <property type="entry name" value="LysR_substrate"/>
    <property type="match status" value="1"/>
</dbReference>
<reference evidence="7" key="1">
    <citation type="submission" date="2016-10" db="EMBL/GenBank/DDBJ databases">
        <title>The complete genome sequence of the rumen bacterium Butyrivibrio hungatei MB2003.</title>
        <authorList>
            <person name="Palevich N."/>
            <person name="Kelly W.J."/>
            <person name="Leahy S.C."/>
            <person name="Altermann E."/>
            <person name="Rakonjac J."/>
            <person name="Attwood G.T."/>
        </authorList>
    </citation>
    <scope>NUCLEOTIDE SEQUENCE [LARGE SCALE GENOMIC DNA]</scope>
    <source>
        <strain evidence="7">MB2003</strain>
    </source>
</reference>
<evidence type="ECO:0000256" key="2">
    <source>
        <dbReference type="ARBA" id="ARBA00023015"/>
    </source>
</evidence>
<proteinExistence type="inferred from homology"/>
<gene>
    <name evidence="6" type="ORF">bhn_I0861</name>
</gene>
<dbReference type="SUPFAM" id="SSF46785">
    <property type="entry name" value="Winged helix' DNA-binding domain"/>
    <property type="match status" value="1"/>
</dbReference>